<comment type="cofactor">
    <cofactor evidence="2">
        <name>Ca(2+)</name>
        <dbReference type="ChEBI" id="CHEBI:29108"/>
    </cofactor>
</comment>
<name>A0AAV3URW8_9EURY</name>
<dbReference type="EMBL" id="BAABKX010000030">
    <property type="protein sequence ID" value="GAA5066380.1"/>
    <property type="molecule type" value="Genomic_DNA"/>
</dbReference>
<keyword evidence="9" id="KW-0963">Cytoplasm</keyword>
<dbReference type="PANTHER" id="PTHR10907">
    <property type="entry name" value="REGUCALCIN"/>
    <property type="match status" value="1"/>
</dbReference>
<dbReference type="GeneID" id="68617436"/>
<dbReference type="GO" id="GO:0005509">
    <property type="term" value="F:calcium ion binding"/>
    <property type="evidence" value="ECO:0007669"/>
    <property type="project" value="InterPro"/>
</dbReference>
<dbReference type="Pfam" id="PF08450">
    <property type="entry name" value="SGL"/>
    <property type="match status" value="1"/>
</dbReference>
<evidence type="ECO:0000256" key="11">
    <source>
        <dbReference type="ARBA" id="ARBA00022801"/>
    </source>
</evidence>
<dbReference type="PRINTS" id="PR01791">
    <property type="entry name" value="REGUCALCIN"/>
</dbReference>
<feature type="binding site" evidence="15">
    <location>
        <position position="149"/>
    </location>
    <ligand>
        <name>a divalent metal cation</name>
        <dbReference type="ChEBI" id="CHEBI:60240"/>
    </ligand>
</feature>
<feature type="binding site" evidence="15">
    <location>
        <position position="105"/>
    </location>
    <ligand>
        <name>substrate</name>
    </ligand>
</feature>
<protein>
    <recommendedName>
        <fullName evidence="8">Regucalcin</fullName>
        <ecNumber evidence="7">3.1.1.17</ecNumber>
    </recommendedName>
    <alternativeName>
        <fullName evidence="13">Gluconolactonase</fullName>
    </alternativeName>
</protein>
<dbReference type="InterPro" id="IPR008367">
    <property type="entry name" value="Regucalcin"/>
</dbReference>
<dbReference type="GO" id="GO:0005737">
    <property type="term" value="C:cytoplasm"/>
    <property type="evidence" value="ECO:0007669"/>
    <property type="project" value="UniProtKB-SubCell"/>
</dbReference>
<evidence type="ECO:0000313" key="18">
    <source>
        <dbReference type="Proteomes" id="UP001501729"/>
    </source>
</evidence>
<dbReference type="Proteomes" id="UP001501729">
    <property type="component" value="Unassembled WGS sequence"/>
</dbReference>
<feature type="domain" description="SMP-30/Gluconolactonase/LRE-like region" evidence="16">
    <location>
        <begin position="15"/>
        <end position="257"/>
    </location>
</feature>
<evidence type="ECO:0000256" key="7">
    <source>
        <dbReference type="ARBA" id="ARBA00013227"/>
    </source>
</evidence>
<feature type="binding site" evidence="15">
    <location>
        <position position="16"/>
    </location>
    <ligand>
        <name>a divalent metal cation</name>
        <dbReference type="ChEBI" id="CHEBI:60240"/>
    </ligand>
</feature>
<evidence type="ECO:0000256" key="9">
    <source>
        <dbReference type="ARBA" id="ARBA00022490"/>
    </source>
</evidence>
<sequence>MVRIERVADVHAETGENPLWHPDEKRLYWLDIPPGKLYCYDPKTDSNELAYETPDASAIGGFTIEEDGALLLFGAGGHITKWEPATSRTTVVVDGIDREANGRFNDVIATPEGRVFCGSMPTENHLGSLYRLDRNGSVTTVLSDINIANGMGFTADEKTFYFTESNARRIYMFDYSRESGELSSRRTFVQTPADNGIPDGMTVDADGCVWSARWNGGVAVRYDQNGNSIDEIEFPARKVSSVVFGGPDFKDLYVTTALGEGGCRSKEGDGAGALFRVTGLPVGGVPEYHSRVVTE</sequence>
<evidence type="ECO:0000256" key="15">
    <source>
        <dbReference type="PIRSR" id="PIRSR605511-2"/>
    </source>
</evidence>
<keyword evidence="12" id="KW-0106">Calcium</keyword>
<accession>A0AAV3URW8</accession>
<evidence type="ECO:0000256" key="2">
    <source>
        <dbReference type="ARBA" id="ARBA00001913"/>
    </source>
</evidence>
<dbReference type="EC" id="3.1.1.17" evidence="7"/>
<dbReference type="PRINTS" id="PR01790">
    <property type="entry name" value="SMP30FAMILY"/>
</dbReference>
<dbReference type="GO" id="GO:0030234">
    <property type="term" value="F:enzyme regulator activity"/>
    <property type="evidence" value="ECO:0007669"/>
    <property type="project" value="InterPro"/>
</dbReference>
<dbReference type="PANTHER" id="PTHR10907:SF47">
    <property type="entry name" value="REGUCALCIN"/>
    <property type="match status" value="1"/>
</dbReference>
<evidence type="ECO:0000256" key="10">
    <source>
        <dbReference type="ARBA" id="ARBA00022723"/>
    </source>
</evidence>
<feature type="binding site" evidence="15">
    <location>
        <position position="103"/>
    </location>
    <ligand>
        <name>substrate</name>
    </ligand>
</feature>
<evidence type="ECO:0000256" key="6">
    <source>
        <dbReference type="ARBA" id="ARBA00008853"/>
    </source>
</evidence>
<evidence type="ECO:0000256" key="14">
    <source>
        <dbReference type="PIRSR" id="PIRSR605511-1"/>
    </source>
</evidence>
<dbReference type="Gene3D" id="2.120.10.30">
    <property type="entry name" value="TolB, C-terminal domain"/>
    <property type="match status" value="1"/>
</dbReference>
<evidence type="ECO:0000256" key="4">
    <source>
        <dbReference type="ARBA" id="ARBA00001946"/>
    </source>
</evidence>
<feature type="binding site" evidence="15">
    <location>
        <position position="199"/>
    </location>
    <ligand>
        <name>a divalent metal cation</name>
        <dbReference type="ChEBI" id="CHEBI:60240"/>
    </ligand>
</feature>
<keyword evidence="18" id="KW-1185">Reference proteome</keyword>
<comment type="similarity">
    <text evidence="6">Belongs to the SMP-30/CGR1 family.</text>
</comment>
<comment type="cofactor">
    <cofactor evidence="15">
        <name>Zn(2+)</name>
        <dbReference type="ChEBI" id="CHEBI:29105"/>
    </cofactor>
    <text evidence="15">Binds 1 divalent metal cation per subunit.</text>
</comment>
<evidence type="ECO:0000256" key="8">
    <source>
        <dbReference type="ARBA" id="ARBA00016808"/>
    </source>
</evidence>
<comment type="caution">
    <text evidence="17">The sequence shown here is derived from an EMBL/GenBank/DDBJ whole genome shotgun (WGS) entry which is preliminary data.</text>
</comment>
<dbReference type="GO" id="GO:0004341">
    <property type="term" value="F:gluconolactonase activity"/>
    <property type="evidence" value="ECO:0007669"/>
    <property type="project" value="UniProtKB-EC"/>
</dbReference>
<organism evidence="17 18">
    <name type="scientific">Haladaptatus pallidirubidus</name>
    <dbReference type="NCBI Taxonomy" id="1008152"/>
    <lineage>
        <taxon>Archaea</taxon>
        <taxon>Methanobacteriati</taxon>
        <taxon>Methanobacteriota</taxon>
        <taxon>Stenosarchaea group</taxon>
        <taxon>Halobacteria</taxon>
        <taxon>Halobacteriales</taxon>
        <taxon>Haladaptataceae</taxon>
        <taxon>Haladaptatus</taxon>
    </lineage>
</organism>
<dbReference type="GO" id="GO:0019853">
    <property type="term" value="P:L-ascorbic acid biosynthetic process"/>
    <property type="evidence" value="ECO:0007669"/>
    <property type="project" value="TreeGrafter"/>
</dbReference>
<evidence type="ECO:0000256" key="3">
    <source>
        <dbReference type="ARBA" id="ARBA00001936"/>
    </source>
</evidence>
<dbReference type="InterPro" id="IPR005511">
    <property type="entry name" value="SMP-30"/>
</dbReference>
<dbReference type="RefSeq" id="WP_227779265.1">
    <property type="nucleotide sequence ID" value="NZ_BAABKX010000030.1"/>
</dbReference>
<evidence type="ECO:0000256" key="1">
    <source>
        <dbReference type="ARBA" id="ARBA00001589"/>
    </source>
</evidence>
<evidence type="ECO:0000313" key="17">
    <source>
        <dbReference type="EMBL" id="GAA5066380.1"/>
    </source>
</evidence>
<feature type="binding site" evidence="15">
    <location>
        <position position="123"/>
    </location>
    <ligand>
        <name>substrate</name>
    </ligand>
</feature>
<comment type="cofactor">
    <cofactor evidence="3">
        <name>Mn(2+)</name>
        <dbReference type="ChEBI" id="CHEBI:29035"/>
    </cofactor>
</comment>
<evidence type="ECO:0000256" key="12">
    <source>
        <dbReference type="ARBA" id="ARBA00022837"/>
    </source>
</evidence>
<comment type="subcellular location">
    <subcellularLocation>
        <location evidence="5">Cytoplasm</location>
    </subcellularLocation>
</comment>
<evidence type="ECO:0000256" key="5">
    <source>
        <dbReference type="ARBA" id="ARBA00004496"/>
    </source>
</evidence>
<dbReference type="AlphaFoldDB" id="A0AAV3URW8"/>
<comment type="cofactor">
    <cofactor evidence="4">
        <name>Mg(2+)</name>
        <dbReference type="ChEBI" id="CHEBI:18420"/>
    </cofactor>
</comment>
<keyword evidence="10 15" id="KW-0479">Metal-binding</keyword>
<evidence type="ECO:0000259" key="16">
    <source>
        <dbReference type="Pfam" id="PF08450"/>
    </source>
</evidence>
<comment type="catalytic activity">
    <reaction evidence="1">
        <text>D-glucono-1,5-lactone + H2O = D-gluconate + H(+)</text>
        <dbReference type="Rhea" id="RHEA:10440"/>
        <dbReference type="ChEBI" id="CHEBI:15377"/>
        <dbReference type="ChEBI" id="CHEBI:15378"/>
        <dbReference type="ChEBI" id="CHEBI:16217"/>
        <dbReference type="ChEBI" id="CHEBI:18391"/>
        <dbReference type="EC" id="3.1.1.17"/>
    </reaction>
</comment>
<proteinExistence type="inferred from homology"/>
<evidence type="ECO:0000256" key="13">
    <source>
        <dbReference type="ARBA" id="ARBA00032464"/>
    </source>
</evidence>
<reference evidence="17 18" key="1">
    <citation type="journal article" date="2019" name="Int. J. Syst. Evol. Microbiol.">
        <title>The Global Catalogue of Microorganisms (GCM) 10K type strain sequencing project: providing services to taxonomists for standard genome sequencing and annotation.</title>
        <authorList>
            <consortium name="The Broad Institute Genomics Platform"/>
            <consortium name="The Broad Institute Genome Sequencing Center for Infectious Disease"/>
            <person name="Wu L."/>
            <person name="Ma J."/>
        </authorList>
    </citation>
    <scope>NUCLEOTIDE SEQUENCE [LARGE SCALE GENOMIC DNA]</scope>
    <source>
        <strain evidence="17 18">JCM 17504</strain>
    </source>
</reference>
<keyword evidence="15" id="KW-0862">Zinc</keyword>
<dbReference type="SUPFAM" id="SSF63829">
    <property type="entry name" value="Calcium-dependent phosphotriesterase"/>
    <property type="match status" value="1"/>
</dbReference>
<keyword evidence="11" id="KW-0378">Hydrolase</keyword>
<feature type="active site" description="Proton donor/acceptor" evidence="14">
    <location>
        <position position="199"/>
    </location>
</feature>
<gene>
    <name evidence="17" type="ORF">GCM10025751_58220</name>
</gene>
<dbReference type="InterPro" id="IPR011042">
    <property type="entry name" value="6-blade_b-propeller_TolB-like"/>
</dbReference>
<dbReference type="InterPro" id="IPR013658">
    <property type="entry name" value="SGL"/>
</dbReference>